<keyword evidence="4 6" id="KW-1133">Transmembrane helix</keyword>
<protein>
    <submittedName>
        <fullName evidence="7">Uncharacterized protein</fullName>
    </submittedName>
</protein>
<dbReference type="PANTHER" id="PTHR31113:SF6">
    <property type="entry name" value="UPF0496 PROTEIN 3"/>
    <property type="match status" value="1"/>
</dbReference>
<dbReference type="OMA" id="NDELEHM"/>
<keyword evidence="3 6" id="KW-0812">Transmembrane</keyword>
<dbReference type="InParanoid" id="A0A059DJV5"/>
<dbReference type="Pfam" id="PF05055">
    <property type="entry name" value="DUF677"/>
    <property type="match status" value="1"/>
</dbReference>
<proteinExistence type="inferred from homology"/>
<evidence type="ECO:0000256" key="2">
    <source>
        <dbReference type="ARBA" id="ARBA00009074"/>
    </source>
</evidence>
<dbReference type="STRING" id="71139.A0A059DJV5"/>
<accession>A0A059DJV5</accession>
<evidence type="ECO:0000313" key="7">
    <source>
        <dbReference type="EMBL" id="KCW90656.1"/>
    </source>
</evidence>
<dbReference type="FunCoup" id="A0A059DJV5">
    <property type="interactions" value="103"/>
</dbReference>
<evidence type="ECO:0000256" key="6">
    <source>
        <dbReference type="SAM" id="Phobius"/>
    </source>
</evidence>
<evidence type="ECO:0000256" key="3">
    <source>
        <dbReference type="ARBA" id="ARBA00022692"/>
    </source>
</evidence>
<dbReference type="Gramene" id="KCW90656">
    <property type="protein sequence ID" value="KCW90656"/>
    <property type="gene ID" value="EUGRSUZ_A02757"/>
</dbReference>
<sequence length="362" mass="39874">MTGRIVARIKRLLPSCGTTPEALGPEAGLDLREEYANAFRTESYNDFWARVLALSDDNPPPRDPAGSTAAARLPSYRLFVEHLLEPDQPAVIRILDLARIRPAQKSLLAEYFSETAKASVLCGALLKHVDRTRVQYRSVKSALRSLGNSQFRSLNQFPNIVTRLTEFLNCESPLTSSSSSTAQMESTQAGCAALLSRLESSRSKAKAKLKTIDRLQHGSAMFLIVVTGSLAIIILSHGLAMLVAAPAVAAASFEMAPAKGLRKVLAQLDAAAKGTYTLKRDMDTISRLVARINDELEHMRTMVRFWLDRGDDKIQAGGKVTLGENECNFAQQLDELEEHLYLCFMTVNRARNLVVKELLDPS</sequence>
<name>A0A059DJV5_EUCGR</name>
<evidence type="ECO:0000256" key="4">
    <source>
        <dbReference type="ARBA" id="ARBA00022989"/>
    </source>
</evidence>
<dbReference type="eggNOG" id="ENOG502QU17">
    <property type="taxonomic scope" value="Eukaryota"/>
</dbReference>
<dbReference type="PANTHER" id="PTHR31113">
    <property type="entry name" value="UPF0496 PROTEIN 3-RELATED"/>
    <property type="match status" value="1"/>
</dbReference>
<dbReference type="GO" id="GO:0016020">
    <property type="term" value="C:membrane"/>
    <property type="evidence" value="ECO:0007669"/>
    <property type="project" value="UniProtKB-SubCell"/>
</dbReference>
<evidence type="ECO:0000256" key="5">
    <source>
        <dbReference type="ARBA" id="ARBA00023136"/>
    </source>
</evidence>
<dbReference type="KEGG" id="egr:104448462"/>
<dbReference type="OrthoDB" id="776561at2759"/>
<feature type="transmembrane region" description="Helical" evidence="6">
    <location>
        <begin position="220"/>
        <end position="253"/>
    </location>
</feature>
<dbReference type="InterPro" id="IPR007749">
    <property type="entry name" value="DUF677"/>
</dbReference>
<reference evidence="7" key="1">
    <citation type="submission" date="2013-07" db="EMBL/GenBank/DDBJ databases">
        <title>The genome of Eucalyptus grandis.</title>
        <authorList>
            <person name="Schmutz J."/>
            <person name="Hayes R."/>
            <person name="Myburg A."/>
            <person name="Tuskan G."/>
            <person name="Grattapaglia D."/>
            <person name="Rokhsar D.S."/>
        </authorList>
    </citation>
    <scope>NUCLEOTIDE SEQUENCE</scope>
    <source>
        <tissue evidence="7">Leaf extractions</tissue>
    </source>
</reference>
<comment type="similarity">
    <text evidence="2">Belongs to the UPF0496 family.</text>
</comment>
<gene>
    <name evidence="7" type="ORF">EUGRSUZ_A02757</name>
</gene>
<dbReference type="AlphaFoldDB" id="A0A059DJV5"/>
<evidence type="ECO:0000256" key="1">
    <source>
        <dbReference type="ARBA" id="ARBA00004370"/>
    </source>
</evidence>
<organism evidence="7">
    <name type="scientific">Eucalyptus grandis</name>
    <name type="common">Flooded gum</name>
    <dbReference type="NCBI Taxonomy" id="71139"/>
    <lineage>
        <taxon>Eukaryota</taxon>
        <taxon>Viridiplantae</taxon>
        <taxon>Streptophyta</taxon>
        <taxon>Embryophyta</taxon>
        <taxon>Tracheophyta</taxon>
        <taxon>Spermatophyta</taxon>
        <taxon>Magnoliopsida</taxon>
        <taxon>eudicotyledons</taxon>
        <taxon>Gunneridae</taxon>
        <taxon>Pentapetalae</taxon>
        <taxon>rosids</taxon>
        <taxon>malvids</taxon>
        <taxon>Myrtales</taxon>
        <taxon>Myrtaceae</taxon>
        <taxon>Myrtoideae</taxon>
        <taxon>Eucalypteae</taxon>
        <taxon>Eucalyptus</taxon>
    </lineage>
</organism>
<dbReference type="EMBL" id="KK198753">
    <property type="protein sequence ID" value="KCW90656.1"/>
    <property type="molecule type" value="Genomic_DNA"/>
</dbReference>
<keyword evidence="5 6" id="KW-0472">Membrane</keyword>
<comment type="subcellular location">
    <subcellularLocation>
        <location evidence="1">Membrane</location>
    </subcellularLocation>
</comment>